<comment type="similarity">
    <text evidence="2">Belongs to the ScpA family.</text>
</comment>
<comment type="caution">
    <text evidence="4">The sequence shown here is derived from an EMBL/GenBank/DDBJ whole genome shotgun (WGS) entry which is preliminary data.</text>
</comment>
<evidence type="ECO:0000256" key="1">
    <source>
        <dbReference type="ARBA" id="ARBA00044777"/>
    </source>
</evidence>
<dbReference type="Proteomes" id="UP000739538">
    <property type="component" value="Unassembled WGS sequence"/>
</dbReference>
<dbReference type="HAMAP" id="MF_01805">
    <property type="entry name" value="ScpA"/>
    <property type="match status" value="1"/>
</dbReference>
<comment type="function">
    <text evidence="2">Participates in chromosomal partition during cell division. May act via the formation of a condensin-like complex containing Smc and ScpB that pull DNA away from mid-cell into both cell halves.</text>
</comment>
<organism evidence="4 5">
    <name type="scientific">Eiseniibacteriota bacterium</name>
    <dbReference type="NCBI Taxonomy" id="2212470"/>
    <lineage>
        <taxon>Bacteria</taxon>
        <taxon>Candidatus Eiseniibacteriota</taxon>
    </lineage>
</organism>
<dbReference type="GO" id="GO:0007059">
    <property type="term" value="P:chromosome segregation"/>
    <property type="evidence" value="ECO:0007669"/>
    <property type="project" value="UniProtKB-UniRule"/>
</dbReference>
<evidence type="ECO:0000313" key="5">
    <source>
        <dbReference type="Proteomes" id="UP000739538"/>
    </source>
</evidence>
<dbReference type="PANTHER" id="PTHR33969">
    <property type="entry name" value="SEGREGATION AND CONDENSATION PROTEIN A"/>
    <property type="match status" value="1"/>
</dbReference>
<dbReference type="PANTHER" id="PTHR33969:SF2">
    <property type="entry name" value="SEGREGATION AND CONDENSATION PROTEIN A"/>
    <property type="match status" value="1"/>
</dbReference>
<dbReference type="Gene3D" id="6.10.250.2410">
    <property type="match status" value="1"/>
</dbReference>
<dbReference type="InterPro" id="IPR023093">
    <property type="entry name" value="ScpA-like_C"/>
</dbReference>
<name>A0A956N9Z0_UNCEI</name>
<evidence type="ECO:0000313" key="4">
    <source>
        <dbReference type="EMBL" id="MCA9755053.1"/>
    </source>
</evidence>
<dbReference type="Gene3D" id="1.10.10.580">
    <property type="entry name" value="Structural maintenance of chromosome 1. Chain E"/>
    <property type="match status" value="1"/>
</dbReference>
<keyword evidence="2" id="KW-0963">Cytoplasm</keyword>
<reference evidence="4" key="1">
    <citation type="submission" date="2020-04" db="EMBL/GenBank/DDBJ databases">
        <authorList>
            <person name="Zhang T."/>
        </authorList>
    </citation>
    <scope>NUCLEOTIDE SEQUENCE</scope>
    <source>
        <strain evidence="4">HKST-UBA02</strain>
    </source>
</reference>
<sequence>MTSTVIQSESESKQFRGYPVHLDRFEGPLDLLLELIKQNKEDIWDISITRITQQYLDYIGTLQALEIEIAGEYLVMAATLMRVKSQMLLPRPSFVPMDEEDDPPLTREGLIAKLLEYRRIREAAEDLRRREGEQGRRFVRGTLASLEKGYQLPLREPRLIDLVRYFRDVLDRDKEERKHEVHLEEVDLDDQMAWVRLGMSGEIPREPIPGSDKTGLRFSKLLRSEGAVMEVVVTFLAVLELSKGQQLRTWQVEAFQEIWLTEAAPSAAEVPEAQWEDPAEFQTEMADSGPTDEATTTEPDHEQEAAAAIADDGSSASEMNAESENASEEQG</sequence>
<dbReference type="AlphaFoldDB" id="A0A956N9Z0"/>
<evidence type="ECO:0000256" key="3">
    <source>
        <dbReference type="SAM" id="MobiDB-lite"/>
    </source>
</evidence>
<dbReference type="Pfam" id="PF02616">
    <property type="entry name" value="SMC_ScpA"/>
    <property type="match status" value="1"/>
</dbReference>
<comment type="subcellular location">
    <subcellularLocation>
        <location evidence="2">Cytoplasm</location>
    </subcellularLocation>
    <text evidence="2">Associated with two foci at the outer edges of the nucleoid region in young cells, and at four foci within both cell halves in older cells.</text>
</comment>
<accession>A0A956N9Z0</accession>
<dbReference type="InterPro" id="IPR003768">
    <property type="entry name" value="ScpA"/>
</dbReference>
<dbReference type="GO" id="GO:0005737">
    <property type="term" value="C:cytoplasm"/>
    <property type="evidence" value="ECO:0007669"/>
    <property type="project" value="UniProtKB-SubCell"/>
</dbReference>
<keyword evidence="2" id="KW-0131">Cell cycle</keyword>
<reference evidence="4" key="2">
    <citation type="journal article" date="2021" name="Microbiome">
        <title>Successional dynamics and alternative stable states in a saline activated sludge microbial community over 9 years.</title>
        <authorList>
            <person name="Wang Y."/>
            <person name="Ye J."/>
            <person name="Ju F."/>
            <person name="Liu L."/>
            <person name="Boyd J.A."/>
            <person name="Deng Y."/>
            <person name="Parks D.H."/>
            <person name="Jiang X."/>
            <person name="Yin X."/>
            <person name="Woodcroft B.J."/>
            <person name="Tyson G.W."/>
            <person name="Hugenholtz P."/>
            <person name="Polz M.F."/>
            <person name="Zhang T."/>
        </authorList>
    </citation>
    <scope>NUCLEOTIDE SEQUENCE</scope>
    <source>
        <strain evidence="4">HKST-UBA02</strain>
    </source>
</reference>
<dbReference type="GO" id="GO:0006260">
    <property type="term" value="P:DNA replication"/>
    <property type="evidence" value="ECO:0007669"/>
    <property type="project" value="UniProtKB-UniRule"/>
</dbReference>
<proteinExistence type="inferred from homology"/>
<comment type="subunit">
    <text evidence="2">Component of a cohesin-like complex composed of ScpA, ScpB and the Smc homodimer, in which ScpA and ScpB bind to the head domain of Smc. The presence of the three proteins is required for the association of the complex with DNA.</text>
</comment>
<dbReference type="GO" id="GO:0051301">
    <property type="term" value="P:cell division"/>
    <property type="evidence" value="ECO:0007669"/>
    <property type="project" value="UniProtKB-KW"/>
</dbReference>
<feature type="region of interest" description="Disordered" evidence="3">
    <location>
        <begin position="276"/>
        <end position="331"/>
    </location>
</feature>
<protein>
    <recommendedName>
        <fullName evidence="1 2">Segregation and condensation protein A</fullName>
    </recommendedName>
</protein>
<keyword evidence="2" id="KW-0132">Cell division</keyword>
<keyword evidence="2" id="KW-0159">Chromosome partition</keyword>
<feature type="compositionally biased region" description="Low complexity" evidence="3">
    <location>
        <begin position="305"/>
        <end position="324"/>
    </location>
</feature>
<evidence type="ECO:0000256" key="2">
    <source>
        <dbReference type="HAMAP-Rule" id="MF_01805"/>
    </source>
</evidence>
<dbReference type="EMBL" id="JAGQHS010000015">
    <property type="protein sequence ID" value="MCA9755053.1"/>
    <property type="molecule type" value="Genomic_DNA"/>
</dbReference>
<gene>
    <name evidence="2" type="primary">scpA</name>
    <name evidence="4" type="ORF">KDA27_04560</name>
</gene>